<protein>
    <submittedName>
        <fullName evidence="1">Putative NAD(P)H nitroreductase</fullName>
    </submittedName>
</protein>
<dbReference type="Gene3D" id="3.40.109.10">
    <property type="entry name" value="NADH Oxidase"/>
    <property type="match status" value="1"/>
</dbReference>
<comment type="caution">
    <text evidence="1">The sequence shown here is derived from an EMBL/GenBank/DDBJ whole genome shotgun (WGS) entry which is preliminary data.</text>
</comment>
<dbReference type="AlphaFoldDB" id="A0A5C6CE15"/>
<dbReference type="NCBIfam" id="NF047509">
    <property type="entry name" value="Rv3131_FMN_oxido"/>
    <property type="match status" value="1"/>
</dbReference>
<organism evidence="1 2">
    <name type="scientific">Novipirellula galeiformis</name>
    <dbReference type="NCBI Taxonomy" id="2528004"/>
    <lineage>
        <taxon>Bacteria</taxon>
        <taxon>Pseudomonadati</taxon>
        <taxon>Planctomycetota</taxon>
        <taxon>Planctomycetia</taxon>
        <taxon>Pirellulales</taxon>
        <taxon>Pirellulaceae</taxon>
        <taxon>Novipirellula</taxon>
    </lineage>
</organism>
<dbReference type="RefSeq" id="WP_146595460.1">
    <property type="nucleotide sequence ID" value="NZ_SJPT01000005.1"/>
</dbReference>
<reference evidence="1 2" key="1">
    <citation type="submission" date="2019-02" db="EMBL/GenBank/DDBJ databases">
        <title>Deep-cultivation of Planctomycetes and their phenomic and genomic characterization uncovers novel biology.</title>
        <authorList>
            <person name="Wiegand S."/>
            <person name="Jogler M."/>
            <person name="Boedeker C."/>
            <person name="Pinto D."/>
            <person name="Vollmers J."/>
            <person name="Rivas-Marin E."/>
            <person name="Kohn T."/>
            <person name="Peeters S.H."/>
            <person name="Heuer A."/>
            <person name="Rast P."/>
            <person name="Oberbeckmann S."/>
            <person name="Bunk B."/>
            <person name="Jeske O."/>
            <person name="Meyerdierks A."/>
            <person name="Storesund J.E."/>
            <person name="Kallscheuer N."/>
            <person name="Luecker S."/>
            <person name="Lage O.M."/>
            <person name="Pohl T."/>
            <person name="Merkel B.J."/>
            <person name="Hornburger P."/>
            <person name="Mueller R.-W."/>
            <person name="Bruemmer F."/>
            <person name="Labrenz M."/>
            <person name="Spormann A.M."/>
            <person name="Op Den Camp H."/>
            <person name="Overmann J."/>
            <person name="Amann R."/>
            <person name="Jetten M.S.M."/>
            <person name="Mascher T."/>
            <person name="Medema M.H."/>
            <person name="Devos D.P."/>
            <person name="Kaster A.-K."/>
            <person name="Ovreas L."/>
            <person name="Rohde M."/>
            <person name="Galperin M.Y."/>
            <person name="Jogler C."/>
        </authorList>
    </citation>
    <scope>NUCLEOTIDE SEQUENCE [LARGE SCALE GENOMIC DNA]</scope>
    <source>
        <strain evidence="1 2">Pla52o</strain>
    </source>
</reference>
<dbReference type="OrthoDB" id="5149792at2"/>
<dbReference type="InterPro" id="IPR000415">
    <property type="entry name" value="Nitroreductase-like"/>
</dbReference>
<dbReference type="PANTHER" id="PTHR23026:SF123">
    <property type="entry name" value="NAD(P)H NITROREDUCTASE RV3131-RELATED"/>
    <property type="match status" value="1"/>
</dbReference>
<dbReference type="GO" id="GO:0016491">
    <property type="term" value="F:oxidoreductase activity"/>
    <property type="evidence" value="ECO:0007669"/>
    <property type="project" value="InterPro"/>
</dbReference>
<gene>
    <name evidence="1" type="ORF">Pla52o_33210</name>
</gene>
<evidence type="ECO:0000313" key="2">
    <source>
        <dbReference type="Proteomes" id="UP000316304"/>
    </source>
</evidence>
<dbReference type="Proteomes" id="UP000316304">
    <property type="component" value="Unassembled WGS sequence"/>
</dbReference>
<evidence type="ECO:0000313" key="1">
    <source>
        <dbReference type="EMBL" id="TWU22265.1"/>
    </source>
</evidence>
<proteinExistence type="predicted"/>
<keyword evidence="2" id="KW-1185">Reference proteome</keyword>
<name>A0A5C6CE15_9BACT</name>
<accession>A0A5C6CE15</accession>
<dbReference type="EMBL" id="SJPT01000005">
    <property type="protein sequence ID" value="TWU22265.1"/>
    <property type="molecule type" value="Genomic_DNA"/>
</dbReference>
<dbReference type="PANTHER" id="PTHR23026">
    <property type="entry name" value="NADPH NITROREDUCTASE"/>
    <property type="match status" value="1"/>
</dbReference>
<sequence>MSTESTSQTTLIGRLRNAVGQAVQAPSNYNTQPWLFRIMKDGVELMADRRRACPVVDPEQRELLISCGAALYHLRLAMKFDGLATLVRILPDPANPNRLARVLVAGSHETCDDERMLFEAIPKRRTNRFPFEPREVDPALQAEWIDDAKAEHVGLHFASTSQGKHAIADLVSEGDRLQASDRHFRRELAKWSHSNHSWRRDGLPAYTHGASNFASNFDSFMVRTFDWGAEQAAKDRQLAEGSPLLALISTSTDMPADWIACGQALGKILLRAAAWSVDASFMNQPIELPSLRPKLAKLMRSDQHPQVLMRLGYGIEVQPTPRRRLDDVIMNDC</sequence>
<dbReference type="InterPro" id="IPR050627">
    <property type="entry name" value="Nitroreductase/BluB"/>
</dbReference>
<dbReference type="SUPFAM" id="SSF55469">
    <property type="entry name" value="FMN-dependent nitroreductase-like"/>
    <property type="match status" value="2"/>
</dbReference>